<dbReference type="EMBL" id="QRQM01000043">
    <property type="protein sequence ID" value="RHN01970.1"/>
    <property type="molecule type" value="Genomic_DNA"/>
</dbReference>
<evidence type="ECO:0000313" key="1">
    <source>
        <dbReference type="EMBL" id="RHN01970.1"/>
    </source>
</evidence>
<protein>
    <submittedName>
        <fullName evidence="1">Uncharacterized protein</fullName>
    </submittedName>
</protein>
<comment type="caution">
    <text evidence="1">The sequence shown here is derived from an EMBL/GenBank/DDBJ whole genome shotgun (WGS) entry which is preliminary data.</text>
</comment>
<dbReference type="Proteomes" id="UP000286003">
    <property type="component" value="Unassembled WGS sequence"/>
</dbReference>
<dbReference type="RefSeq" id="WP_118477413.1">
    <property type="nucleotide sequence ID" value="NZ_JAQCXL010000043.1"/>
</dbReference>
<sequence length="428" mass="50074">MELFEKDIFEGKLSKYETNHFHMVIDGNFELPIDSMKNDDYGTFIHEYIHYLQHITTLFGVKICAMYNKMFVLYMNYFKKNQTIYLPLKLWEKDEGLANFIQYFKDVRGDKNCDLNINEVEVDIREIKKAKDTRTAVNIGVYDFENDKVEECGFKFGYSCIVESMAHLVQSFINDDTNHANIPYRSVELICENQYKEISKDKKKMISICLCSLMFNNPGASFFEVIEVSKKHRDLNGFELFKKIMRDCSVKYKEKEMPMYRALHNFLDDLKVSTEAAIGTKLDYYAEVIDHCKKEASSGECVLLDILYNGDITDKKYFSEVLSKVYGYPFIEANNTSIMPQKIDHEANTAYVETAALLGLEMIIKRIKSEESTLCSWFKICKIGMYDPSIDCVVSPECENNQWDKKEQCLMTESMDFFKIRQKTFIQK</sequence>
<evidence type="ECO:0000313" key="2">
    <source>
        <dbReference type="Proteomes" id="UP000286003"/>
    </source>
</evidence>
<proteinExistence type="predicted"/>
<reference evidence="1 2" key="1">
    <citation type="submission" date="2018-08" db="EMBL/GenBank/DDBJ databases">
        <title>A genome reference for cultivated species of the human gut microbiota.</title>
        <authorList>
            <person name="Zou Y."/>
            <person name="Xue W."/>
            <person name="Luo G."/>
        </authorList>
    </citation>
    <scope>NUCLEOTIDE SEQUENCE [LARGE SCALE GENOMIC DNA]</scope>
    <source>
        <strain evidence="1 2">AF31-23</strain>
    </source>
</reference>
<organism evidence="1 2">
    <name type="scientific">Bacteroides intestinalis</name>
    <dbReference type="NCBI Taxonomy" id="329854"/>
    <lineage>
        <taxon>Bacteria</taxon>
        <taxon>Pseudomonadati</taxon>
        <taxon>Bacteroidota</taxon>
        <taxon>Bacteroidia</taxon>
        <taxon>Bacteroidales</taxon>
        <taxon>Bacteroidaceae</taxon>
        <taxon>Bacteroides</taxon>
    </lineage>
</organism>
<name>A0AB37M6U7_9BACE</name>
<accession>A0AB37M6U7</accession>
<dbReference type="AlphaFoldDB" id="A0AB37M6U7"/>
<gene>
    <name evidence="1" type="ORF">DWZ32_22550</name>
</gene>